<gene>
    <name evidence="3" type="ORF">CEP48_06450</name>
</gene>
<dbReference type="Pfam" id="PF03938">
    <property type="entry name" value="OmpH"/>
    <property type="match status" value="1"/>
</dbReference>
<keyword evidence="2" id="KW-0732">Signal</keyword>
<dbReference type="AlphaFoldDB" id="A0A8D4J044"/>
<dbReference type="SMART" id="SM00935">
    <property type="entry name" value="OmpH"/>
    <property type="match status" value="1"/>
</dbReference>
<keyword evidence="4" id="KW-1185">Reference proteome</keyword>
<dbReference type="GO" id="GO:0050821">
    <property type="term" value="P:protein stabilization"/>
    <property type="evidence" value="ECO:0007669"/>
    <property type="project" value="TreeGrafter"/>
</dbReference>
<sequence length="173" mass="19369">MKKVFKTAALTLALMGATAFAQADEKIALVNGDLLIQQLITSENVGQKIDNEFKSEIEKVQAQQKTLVTKAEALEKDRKKLKAADLKKREEELNKLQADYVRAANELQQKVQVRQNQELERVTQEAQEALNKVAKEKGYTIVFKTEAAAYAVDGKDITQDVLKVLIKLTPAKK</sequence>
<dbReference type="SUPFAM" id="SSF111384">
    <property type="entry name" value="OmpH-like"/>
    <property type="match status" value="1"/>
</dbReference>
<proteinExistence type="inferred from homology"/>
<dbReference type="EMBL" id="CP022011">
    <property type="protein sequence ID" value="QDJ15092.1"/>
    <property type="molecule type" value="Genomic_DNA"/>
</dbReference>
<dbReference type="InterPro" id="IPR005632">
    <property type="entry name" value="Chaperone_Skp"/>
</dbReference>
<reference evidence="3" key="1">
    <citation type="submission" date="2017-06" db="EMBL/GenBank/DDBJ databases">
        <title>Genome sequencing of pathogenic and non-pathogenic strains within Bisgaard taxon 40.</title>
        <authorList>
            <person name="Ladner J.T."/>
            <person name="Lovett S.P."/>
            <person name="Koroleva G."/>
            <person name="Lorch J.M."/>
        </authorList>
    </citation>
    <scope>NUCLEOTIDE SEQUENCE</scope>
    <source>
        <strain evidence="3">27576-1-I1</strain>
    </source>
</reference>
<dbReference type="Gene3D" id="3.30.910.20">
    <property type="entry name" value="Skp domain"/>
    <property type="match status" value="1"/>
</dbReference>
<evidence type="ECO:0000313" key="4">
    <source>
        <dbReference type="Proteomes" id="UP000955338"/>
    </source>
</evidence>
<evidence type="ECO:0000256" key="2">
    <source>
        <dbReference type="ARBA" id="ARBA00022729"/>
    </source>
</evidence>
<dbReference type="GO" id="GO:0005829">
    <property type="term" value="C:cytosol"/>
    <property type="evidence" value="ECO:0007669"/>
    <property type="project" value="TreeGrafter"/>
</dbReference>
<dbReference type="PANTHER" id="PTHR35089:SF1">
    <property type="entry name" value="CHAPERONE PROTEIN SKP"/>
    <property type="match status" value="1"/>
</dbReference>
<evidence type="ECO:0000313" key="3">
    <source>
        <dbReference type="EMBL" id="QDJ15092.1"/>
    </source>
</evidence>
<evidence type="ECO:0000256" key="1">
    <source>
        <dbReference type="ARBA" id="ARBA00009091"/>
    </source>
</evidence>
<comment type="similarity">
    <text evidence="1">Belongs to the Skp family.</text>
</comment>
<name>A0A8D4J044_9PAST</name>
<protein>
    <submittedName>
        <fullName evidence="3">Uncharacterized protein</fullName>
    </submittedName>
</protein>
<dbReference type="PANTHER" id="PTHR35089">
    <property type="entry name" value="CHAPERONE PROTEIN SKP"/>
    <property type="match status" value="1"/>
</dbReference>
<dbReference type="GO" id="GO:0051082">
    <property type="term" value="F:unfolded protein binding"/>
    <property type="evidence" value="ECO:0007669"/>
    <property type="project" value="InterPro"/>
</dbReference>
<dbReference type="InterPro" id="IPR024930">
    <property type="entry name" value="Skp_dom_sf"/>
</dbReference>
<organism evidence="3 4">
    <name type="scientific">Mergibacter septicus</name>
    <dbReference type="NCBI Taxonomy" id="221402"/>
    <lineage>
        <taxon>Bacteria</taxon>
        <taxon>Pseudomonadati</taxon>
        <taxon>Pseudomonadota</taxon>
        <taxon>Gammaproteobacteria</taxon>
        <taxon>Pasteurellales</taxon>
        <taxon>Pasteurellaceae</taxon>
        <taxon>Mergibacter</taxon>
    </lineage>
</organism>
<accession>A0A8D4J044</accession>
<dbReference type="RefSeq" id="WP_261920388.1">
    <property type="nucleotide sequence ID" value="NZ_CP022011.1"/>
</dbReference>
<dbReference type="Proteomes" id="UP000955338">
    <property type="component" value="Chromosome"/>
</dbReference>